<dbReference type="PIRSF" id="PIRSF029950">
    <property type="entry name" value="Cas_CT1134"/>
    <property type="match status" value="1"/>
</dbReference>
<dbReference type="InterPro" id="IPR013422">
    <property type="entry name" value="CRISPR-assoc_prot_Cas5_N"/>
</dbReference>
<keyword evidence="2" id="KW-0378">Hydrolase</keyword>
<comment type="function">
    <text evidence="2">CRISPR (clustered regularly interspaced short palindromic repeat) is an adaptive immune system that provides protection against mobile genetic elements (viruses, transposable elements and conjugative plasmids). CRISPR clusters contain spacers, sequences complementary to antecedent mobile elements, and target invading nucleic acids. CRISPR clusters are transcribed and processed into CRISPR RNA (crRNA).</text>
</comment>
<dbReference type="NCBIfam" id="TIGR02593">
    <property type="entry name" value="CRISPR_cas5"/>
    <property type="match status" value="1"/>
</dbReference>
<dbReference type="InterPro" id="IPR021124">
    <property type="entry name" value="CRISPR-assoc_prot_Cas5"/>
</dbReference>
<evidence type="ECO:0000313" key="3">
    <source>
        <dbReference type="EMBL" id="EKR54130.1"/>
    </source>
</evidence>
<name>A0A0E2D289_LEPIR</name>
<dbReference type="GO" id="GO:0016787">
    <property type="term" value="F:hydrolase activity"/>
    <property type="evidence" value="ECO:0007669"/>
    <property type="project" value="UniProtKB-KW"/>
</dbReference>
<accession>A0A0E2D289</accession>
<keyword evidence="1 2" id="KW-0051">Antiviral defense</keyword>
<dbReference type="CDD" id="cd09752">
    <property type="entry name" value="Cas5_I-C"/>
    <property type="match status" value="1"/>
</dbReference>
<evidence type="ECO:0000313" key="4">
    <source>
        <dbReference type="Proteomes" id="UP000001340"/>
    </source>
</evidence>
<dbReference type="GO" id="GO:0004519">
    <property type="term" value="F:endonuclease activity"/>
    <property type="evidence" value="ECO:0007669"/>
    <property type="project" value="UniProtKB-UniRule"/>
</dbReference>
<dbReference type="Pfam" id="PF09704">
    <property type="entry name" value="Cas_Cas5d"/>
    <property type="match status" value="1"/>
</dbReference>
<sequence>METKSMKESQIFQLKVSGENACFTRPEMKAERVSYDVITPSAARAIFDAILWKPAILWIIHKIDILKPILWESIRRNELGSKIAPQNIMQTMEAGTGNLALYIEEERQQRAGLFLKDVSYILHASFKLTKRARDGDSITKFEEMFKRRAEKGQCHHQPYFGSREFAAYFSLNDQSEKPIKIEQQDLGWMLYDLDFEDYNFDTKSYKDANPKFFRAVIQNGSIVIPDLNTNGARL</sequence>
<dbReference type="GO" id="GO:0043571">
    <property type="term" value="P:maintenance of CRISPR repeat elements"/>
    <property type="evidence" value="ECO:0007669"/>
    <property type="project" value="UniProtKB-UniRule"/>
</dbReference>
<dbReference type="EMBL" id="AHNR02000056">
    <property type="protein sequence ID" value="EKR54130.1"/>
    <property type="molecule type" value="Genomic_DNA"/>
</dbReference>
<keyword evidence="2" id="KW-0540">Nuclease</keyword>
<dbReference type="RefSeq" id="WP_000448695.1">
    <property type="nucleotide sequence ID" value="NZ_AHNR02000056.1"/>
</dbReference>
<dbReference type="Gene3D" id="3.30.70.2660">
    <property type="match status" value="1"/>
</dbReference>
<evidence type="ECO:0000256" key="1">
    <source>
        <dbReference type="ARBA" id="ARBA00023118"/>
    </source>
</evidence>
<reference evidence="3 4" key="1">
    <citation type="submission" date="2012-10" db="EMBL/GenBank/DDBJ databases">
        <authorList>
            <person name="Harkins D.M."/>
            <person name="Durkin A.S."/>
            <person name="Brinkac L.M."/>
            <person name="Haft D.H."/>
            <person name="Selengut J.D."/>
            <person name="Sanka R."/>
            <person name="DePew J."/>
            <person name="Purushe J."/>
            <person name="Chanthongthip A."/>
            <person name="Lattana O."/>
            <person name="Phetsouvanh R."/>
            <person name="Newton P.N."/>
            <person name="Vinetz J.M."/>
            <person name="Sutton G.G."/>
            <person name="Nierman W.C."/>
            <person name="Fouts D.E."/>
        </authorList>
    </citation>
    <scope>NUCLEOTIDE SEQUENCE [LARGE SCALE GENOMIC DNA]</scope>
    <source>
        <strain evidence="3 4">UI 12758</strain>
    </source>
</reference>
<dbReference type="GO" id="GO:0003723">
    <property type="term" value="F:RNA binding"/>
    <property type="evidence" value="ECO:0007669"/>
    <property type="project" value="UniProtKB-UniRule"/>
</dbReference>
<dbReference type="InterPro" id="IPR010155">
    <property type="entry name" value="CRISPR-assoc_prot_Cas5d"/>
</dbReference>
<comment type="similarity">
    <text evidence="2">Belongs to the CRISPR-associated protein Cas5 family. Subtype I-C/Dvulg subfamily.</text>
</comment>
<protein>
    <recommendedName>
        <fullName evidence="2">pre-crRNA processing endonuclease</fullName>
        <ecNumber evidence="2">3.1.-.-</ecNumber>
    </recommendedName>
</protein>
<dbReference type="EC" id="3.1.-.-" evidence="2"/>
<keyword evidence="2" id="KW-0255">Endonuclease</keyword>
<dbReference type="GO" id="GO:0051607">
    <property type="term" value="P:defense response to virus"/>
    <property type="evidence" value="ECO:0007669"/>
    <property type="project" value="UniProtKB-UniRule"/>
</dbReference>
<keyword evidence="2" id="KW-0694">RNA-binding</keyword>
<proteinExistence type="inferred from homology"/>
<organism evidence="3 4">
    <name type="scientific">Leptospira interrogans str. UI 12758</name>
    <dbReference type="NCBI Taxonomy" id="1049938"/>
    <lineage>
        <taxon>Bacteria</taxon>
        <taxon>Pseudomonadati</taxon>
        <taxon>Spirochaetota</taxon>
        <taxon>Spirochaetia</taxon>
        <taxon>Leptospirales</taxon>
        <taxon>Leptospiraceae</taxon>
        <taxon>Leptospira</taxon>
    </lineage>
</organism>
<gene>
    <name evidence="3" type="primary">cas5c</name>
    <name evidence="3" type="ORF">LEP1GSC105_4969</name>
</gene>
<comment type="caution">
    <text evidence="3">The sequence shown here is derived from an EMBL/GenBank/DDBJ whole genome shotgun (WGS) entry which is preliminary data.</text>
</comment>
<evidence type="ECO:0000256" key="2">
    <source>
        <dbReference type="PIRNR" id="PIRNR029950"/>
    </source>
</evidence>
<dbReference type="AlphaFoldDB" id="A0A0E2D289"/>
<dbReference type="Proteomes" id="UP000001340">
    <property type="component" value="Unassembled WGS sequence"/>
</dbReference>
<dbReference type="NCBIfam" id="TIGR01876">
    <property type="entry name" value="cas_Cas5d"/>
    <property type="match status" value="1"/>
</dbReference>